<name>A0A097AS69_THEKI</name>
<dbReference type="PANTHER" id="PTHR42759">
    <property type="entry name" value="MOXR FAMILY PROTEIN"/>
    <property type="match status" value="1"/>
</dbReference>
<proteinExistence type="predicted"/>
<evidence type="ECO:0000313" key="2">
    <source>
        <dbReference type="EMBL" id="AIS52671.1"/>
    </source>
</evidence>
<dbReference type="eggNOG" id="COG0714">
    <property type="taxonomic scope" value="Bacteria"/>
</dbReference>
<sequence length="363" mass="39268">MGKEKIAVALAVQAKVPVILWGDPGTGKTSFIISLGEQLGIPVETVIASIREPSDFSGLPIIVNGEAKMAPPAWAKRLAEAGEGLLFLDEISTAPPAVQAALLRVVLDRVVGDLKLPDGIAVVAAANPPQQAAYGWDLTPALANRFCHIDWKPNASEWVEDFVIDFKKEKENIPLLPKDWKKGLAKTKNLIAAFIHARPQLLHQLPKEESYAGRAWASRRSWEMTAYLMTASDAAGADEDVKIILTAGCIGEGTAIEFLAWVKDLDLPNPEDLLKNPASFKLPTRGDKAYAVLAGVAQAVVEKPTKERWLAAWEILGEAAKQGGRDIAAGAIRILITARQKDFPLPTKQIQEFVTLLKTAGLI</sequence>
<dbReference type="HOGENOM" id="CLU_053995_2_0_9"/>
<dbReference type="STRING" id="2325.TKV_c15050"/>
<dbReference type="Proteomes" id="UP000029669">
    <property type="component" value="Chromosome"/>
</dbReference>
<evidence type="ECO:0000313" key="3">
    <source>
        <dbReference type="Proteomes" id="UP000029669"/>
    </source>
</evidence>
<dbReference type="RefSeq" id="WP_029689223.1">
    <property type="nucleotide sequence ID" value="NZ_CP009170.1"/>
</dbReference>
<evidence type="ECO:0000259" key="1">
    <source>
        <dbReference type="SMART" id="SM00382"/>
    </source>
</evidence>
<protein>
    <submittedName>
        <fullName evidence="2">ATPase associated with various cellular activities AAA_3</fullName>
    </submittedName>
</protein>
<dbReference type="AlphaFoldDB" id="A0A097AS69"/>
<organism evidence="2 3">
    <name type="scientific">Thermoanaerobacter kivui</name>
    <name type="common">Acetogenium kivui</name>
    <dbReference type="NCBI Taxonomy" id="2325"/>
    <lineage>
        <taxon>Bacteria</taxon>
        <taxon>Bacillati</taxon>
        <taxon>Bacillota</taxon>
        <taxon>Clostridia</taxon>
        <taxon>Thermoanaerobacterales</taxon>
        <taxon>Thermoanaerobacteraceae</taxon>
        <taxon>Thermoanaerobacter</taxon>
    </lineage>
</organism>
<dbReference type="KEGG" id="tki:TKV_c15050"/>
<dbReference type="InterPro" id="IPR003593">
    <property type="entry name" value="AAA+_ATPase"/>
</dbReference>
<reference evidence="3" key="1">
    <citation type="journal article" date="2015" name="Genome Announc.">
        <title>Whole-Genome Sequences of 80 Environmental and Clinical Isolates of Burkholderia pseudomallei.</title>
        <authorList>
            <person name="Johnson S.L."/>
            <person name="Baker A.L."/>
            <person name="Chain P.S."/>
            <person name="Currie B.J."/>
            <person name="Daligault H.E."/>
            <person name="Davenport K.W."/>
            <person name="Davis C.B."/>
            <person name="Inglis T.J."/>
            <person name="Kaestli M."/>
            <person name="Koren S."/>
            <person name="Mayo M."/>
            <person name="Merritt A.J."/>
            <person name="Price E.P."/>
            <person name="Sarovich D.S."/>
            <person name="Warner J."/>
            <person name="Rosovitz M.J."/>
        </authorList>
    </citation>
    <scope>NUCLEOTIDE SEQUENCE [LARGE SCALE GENOMIC DNA]</scope>
    <source>
        <strain evidence="3">DSM 2030</strain>
    </source>
</reference>
<dbReference type="SUPFAM" id="SSF52540">
    <property type="entry name" value="P-loop containing nucleoside triphosphate hydrolases"/>
    <property type="match status" value="1"/>
</dbReference>
<gene>
    <name evidence="2" type="ORF">TKV_c15050</name>
</gene>
<dbReference type="GO" id="GO:0005524">
    <property type="term" value="F:ATP binding"/>
    <property type="evidence" value="ECO:0007669"/>
    <property type="project" value="InterPro"/>
</dbReference>
<dbReference type="InterPro" id="IPR011704">
    <property type="entry name" value="ATPase_dyneun-rel_AAA"/>
</dbReference>
<dbReference type="OrthoDB" id="9808317at2"/>
<feature type="domain" description="AAA+ ATPase" evidence="1">
    <location>
        <begin position="14"/>
        <end position="156"/>
    </location>
</feature>
<dbReference type="SMART" id="SM00382">
    <property type="entry name" value="AAA"/>
    <property type="match status" value="1"/>
</dbReference>
<dbReference type="InterPro" id="IPR050764">
    <property type="entry name" value="CbbQ/NirQ/NorQ/GpvN"/>
</dbReference>
<dbReference type="InterPro" id="IPR027417">
    <property type="entry name" value="P-loop_NTPase"/>
</dbReference>
<dbReference type="EMBL" id="CP009170">
    <property type="protein sequence ID" value="AIS52671.1"/>
    <property type="molecule type" value="Genomic_DNA"/>
</dbReference>
<dbReference type="GO" id="GO:0016887">
    <property type="term" value="F:ATP hydrolysis activity"/>
    <property type="evidence" value="ECO:0007669"/>
    <property type="project" value="InterPro"/>
</dbReference>
<dbReference type="PANTHER" id="PTHR42759:SF1">
    <property type="entry name" value="MAGNESIUM-CHELATASE SUBUNIT CHLD"/>
    <property type="match status" value="1"/>
</dbReference>
<accession>A0A097AS69</accession>
<dbReference type="CDD" id="cd00009">
    <property type="entry name" value="AAA"/>
    <property type="match status" value="1"/>
</dbReference>
<dbReference type="Pfam" id="PF07728">
    <property type="entry name" value="AAA_5"/>
    <property type="match status" value="1"/>
</dbReference>
<dbReference type="Gene3D" id="3.40.50.300">
    <property type="entry name" value="P-loop containing nucleotide triphosphate hydrolases"/>
    <property type="match status" value="1"/>
</dbReference>
<keyword evidence="3" id="KW-1185">Reference proteome</keyword>